<evidence type="ECO:0000313" key="1">
    <source>
        <dbReference type="EMBL" id="EGJ33051.1"/>
    </source>
</evidence>
<dbReference type="HOGENOM" id="CLU_3101011_0_0_3"/>
<evidence type="ECO:0000313" key="2">
    <source>
        <dbReference type="Proteomes" id="UP000003959"/>
    </source>
</evidence>
<dbReference type="EMBL" id="GL890873">
    <property type="protein sequence ID" value="EGJ33051.1"/>
    <property type="molecule type" value="Genomic_DNA"/>
</dbReference>
<sequence>MIFQKFPKITGQVAGTEEPKFFANLGTIPLHSLNTPDAFTFSWDESLPGET</sequence>
<accession>F4XQM2</accession>
<dbReference type="AlphaFoldDB" id="F4XQM2"/>
<name>F4XQM2_9CYAN</name>
<reference evidence="2" key="1">
    <citation type="journal article" date="2011" name="Proc. Natl. Acad. Sci. U.S.A.">
        <title>Genomic insights into the physiology and ecology of the marine filamentous cyanobacterium Lyngbya majuscula.</title>
        <authorList>
            <person name="Jones A.C."/>
            <person name="Monroe E.A."/>
            <person name="Podell S."/>
            <person name="Hess W.R."/>
            <person name="Klages S."/>
            <person name="Esquenazi E."/>
            <person name="Niessen S."/>
            <person name="Hoover H."/>
            <person name="Rothmann M."/>
            <person name="Lasken R.S."/>
            <person name="Yates J.R.III."/>
            <person name="Reinhardt R."/>
            <person name="Kube M."/>
            <person name="Burkart M.D."/>
            <person name="Allen E.E."/>
            <person name="Dorrestein P.C."/>
            <person name="Gerwick W.H."/>
            <person name="Gerwick L."/>
        </authorList>
    </citation>
    <scope>NUCLEOTIDE SEQUENCE [LARGE SCALE GENOMIC DNA]</scope>
    <source>
        <strain evidence="2">3L</strain>
    </source>
</reference>
<gene>
    <name evidence="1" type="ORF">LYNGBM3L_54260</name>
</gene>
<protein>
    <submittedName>
        <fullName evidence="1">Uncharacterized protein</fullName>
    </submittedName>
</protein>
<dbReference type="Proteomes" id="UP000003959">
    <property type="component" value="Unassembled WGS sequence"/>
</dbReference>
<keyword evidence="2" id="KW-1185">Reference proteome</keyword>
<proteinExistence type="predicted"/>
<organism evidence="1 2">
    <name type="scientific">Moorena producens 3L</name>
    <dbReference type="NCBI Taxonomy" id="489825"/>
    <lineage>
        <taxon>Bacteria</taxon>
        <taxon>Bacillati</taxon>
        <taxon>Cyanobacteriota</taxon>
        <taxon>Cyanophyceae</taxon>
        <taxon>Coleofasciculales</taxon>
        <taxon>Coleofasciculaceae</taxon>
        <taxon>Moorena</taxon>
    </lineage>
</organism>